<evidence type="ECO:0000313" key="1">
    <source>
        <dbReference type="EMBL" id="NGM48882.1"/>
    </source>
</evidence>
<sequence>MAIWTIEVVNETAAAQDFFVFSQPPEVRFAGQAVAVHPCAWITYPGVQPGERRRSTFSESISIYVDLNGAKPAPGVVLVESANVPVDARARDSVSLLTDFNSGIFGPVEHGQSEYGTVSLHTSDPLVREGFPPPSTVGLGKFGDSDLPYPIAGFAPKPGGVFVIKPSRRFHLAQGRPLRGEALALHPPSLVDIDFDVDDLKATITARADGVFAVVYGAN</sequence>
<name>A0A6G4QTM6_9CAUL</name>
<dbReference type="RefSeq" id="WP_165256588.1">
    <property type="nucleotide sequence ID" value="NZ_JAAKGT010000002.1"/>
</dbReference>
<gene>
    <name evidence="1" type="ORF">G5B46_04620</name>
</gene>
<comment type="caution">
    <text evidence="1">The sequence shown here is derived from an EMBL/GenBank/DDBJ whole genome shotgun (WGS) entry which is preliminary data.</text>
</comment>
<dbReference type="AlphaFoldDB" id="A0A6G4QTM6"/>
<accession>A0A6G4QTM6</accession>
<protein>
    <submittedName>
        <fullName evidence="1">Uncharacterized protein</fullName>
    </submittedName>
</protein>
<dbReference type="EMBL" id="JAAKGT010000002">
    <property type="protein sequence ID" value="NGM48882.1"/>
    <property type="molecule type" value="Genomic_DNA"/>
</dbReference>
<proteinExistence type="predicted"/>
<organism evidence="1">
    <name type="scientific">Caulobacter sp. 602-2</name>
    <dbReference type="NCBI Taxonomy" id="2710887"/>
    <lineage>
        <taxon>Bacteria</taxon>
        <taxon>Pseudomonadati</taxon>
        <taxon>Pseudomonadota</taxon>
        <taxon>Alphaproteobacteria</taxon>
        <taxon>Caulobacterales</taxon>
        <taxon>Caulobacteraceae</taxon>
        <taxon>Caulobacter</taxon>
    </lineage>
</organism>
<reference evidence="1" key="1">
    <citation type="submission" date="2020-02" db="EMBL/GenBank/DDBJ databases">
        <authorList>
            <person name="Gao J."/>
            <person name="Sun J."/>
        </authorList>
    </citation>
    <scope>NUCLEOTIDE SEQUENCE</scope>
    <source>
        <strain evidence="1">602-2</strain>
    </source>
</reference>